<dbReference type="Proteomes" id="UP000009046">
    <property type="component" value="Unassembled WGS sequence"/>
</dbReference>
<dbReference type="HOGENOM" id="CLU_1760967_0_0_1"/>
<proteinExistence type="predicted"/>
<keyword evidence="1" id="KW-0472">Membrane</keyword>
<dbReference type="InParanoid" id="E0VJU0"/>
<accession>E0VJU0</accession>
<evidence type="ECO:0000313" key="2">
    <source>
        <dbReference type="EMBL" id="EEB13646.1"/>
    </source>
</evidence>
<dbReference type="EMBL" id="AAZO01002904">
    <property type="status" value="NOT_ANNOTATED_CDS"/>
    <property type="molecule type" value="Genomic_DNA"/>
</dbReference>
<dbReference type="GeneID" id="8235041"/>
<evidence type="ECO:0000313" key="4">
    <source>
        <dbReference type="Proteomes" id="UP000009046"/>
    </source>
</evidence>
<evidence type="ECO:0000256" key="1">
    <source>
        <dbReference type="SAM" id="Phobius"/>
    </source>
</evidence>
<organism>
    <name type="scientific">Pediculus humanus subsp. corporis</name>
    <name type="common">Body louse</name>
    <dbReference type="NCBI Taxonomy" id="121224"/>
    <lineage>
        <taxon>Eukaryota</taxon>
        <taxon>Metazoa</taxon>
        <taxon>Ecdysozoa</taxon>
        <taxon>Arthropoda</taxon>
        <taxon>Hexapoda</taxon>
        <taxon>Insecta</taxon>
        <taxon>Pterygota</taxon>
        <taxon>Neoptera</taxon>
        <taxon>Paraneoptera</taxon>
        <taxon>Psocodea</taxon>
        <taxon>Troctomorpha</taxon>
        <taxon>Phthiraptera</taxon>
        <taxon>Anoplura</taxon>
        <taxon>Pediculidae</taxon>
        <taxon>Pediculus</taxon>
    </lineage>
</organism>
<reference evidence="2" key="2">
    <citation type="submission" date="2007-04" db="EMBL/GenBank/DDBJ databases">
        <title>The genome of the human body louse.</title>
        <authorList>
            <consortium name="The Human Body Louse Genome Consortium"/>
            <person name="Kirkness E."/>
            <person name="Walenz B."/>
            <person name="Hass B."/>
            <person name="Bruggner R."/>
            <person name="Strausberg R."/>
        </authorList>
    </citation>
    <scope>NUCLEOTIDE SEQUENCE</scope>
    <source>
        <strain evidence="2">USDA</strain>
    </source>
</reference>
<evidence type="ECO:0000313" key="3">
    <source>
        <dbReference type="EnsemblMetazoa" id="PHUM250590-PA"/>
    </source>
</evidence>
<reference evidence="3" key="3">
    <citation type="submission" date="2020-05" db="UniProtKB">
        <authorList>
            <consortium name="EnsemblMetazoa"/>
        </authorList>
    </citation>
    <scope>IDENTIFICATION</scope>
    <source>
        <strain evidence="3">USDA</strain>
    </source>
</reference>
<dbReference type="VEuPathDB" id="VectorBase:PHUM250590"/>
<dbReference type="RefSeq" id="XP_002426384.1">
    <property type="nucleotide sequence ID" value="XM_002426339.1"/>
</dbReference>
<dbReference type="OrthoDB" id="10067585at2759"/>
<gene>
    <name evidence="3" type="primary">8235041</name>
    <name evidence="2" type="ORF">Phum_PHUM250590</name>
</gene>
<reference evidence="2" key="1">
    <citation type="submission" date="2007-04" db="EMBL/GenBank/DDBJ databases">
        <title>Annotation of Pediculus humanus corporis strain USDA.</title>
        <authorList>
            <person name="Kirkness E."/>
            <person name="Hannick L."/>
            <person name="Hass B."/>
            <person name="Bruggner R."/>
            <person name="Lawson D."/>
            <person name="Bidwell S."/>
            <person name="Joardar V."/>
            <person name="Caler E."/>
            <person name="Walenz B."/>
            <person name="Inman J."/>
            <person name="Schobel S."/>
            <person name="Galinsky K."/>
            <person name="Amedeo P."/>
            <person name="Strausberg R."/>
        </authorList>
    </citation>
    <scope>NUCLEOTIDE SEQUENCE</scope>
    <source>
        <strain evidence="2">USDA</strain>
    </source>
</reference>
<protein>
    <submittedName>
        <fullName evidence="2 3">Uncharacterized protein</fullName>
    </submittedName>
</protein>
<dbReference type="EnsemblMetazoa" id="PHUM250590-RA">
    <property type="protein sequence ID" value="PHUM250590-PA"/>
    <property type="gene ID" value="PHUM250590"/>
</dbReference>
<name>E0VJU0_PEDHC</name>
<keyword evidence="1" id="KW-0812">Transmembrane</keyword>
<dbReference type="KEGG" id="phu:Phum_PHUM250590"/>
<dbReference type="EMBL" id="DS235227">
    <property type="protein sequence ID" value="EEB13646.1"/>
    <property type="molecule type" value="Genomic_DNA"/>
</dbReference>
<keyword evidence="1" id="KW-1133">Transmembrane helix</keyword>
<sequence>MNRKKLTTKLFFIRFIYLAIKLIKVFVHLAIISVSEYKAGRGRAEDDILRYPISNVPQPAATSCLSTRKPGTYHETTTATEPPSTMITNDCIISSSSSPYQMTRKQSGVIIPSPSLIGTTTNATTNATTKHVQFGISQSHKQNNLSLW</sequence>
<feature type="transmembrane region" description="Helical" evidence="1">
    <location>
        <begin position="12"/>
        <end position="31"/>
    </location>
</feature>
<dbReference type="CTD" id="8235041"/>
<dbReference type="AlphaFoldDB" id="E0VJU0"/>
<keyword evidence="4" id="KW-1185">Reference proteome</keyword>